<dbReference type="OrthoDB" id="5962960at2759"/>
<dbReference type="Pfam" id="PF16095">
    <property type="entry name" value="COR-A"/>
    <property type="match status" value="1"/>
</dbReference>
<keyword evidence="4" id="KW-1185">Reference proteome</keyword>
<evidence type="ECO:0000313" key="4">
    <source>
        <dbReference type="Proteomes" id="UP000596742"/>
    </source>
</evidence>
<reference evidence="3" key="1">
    <citation type="submission" date="2018-11" db="EMBL/GenBank/DDBJ databases">
        <authorList>
            <person name="Alioto T."/>
            <person name="Alioto T."/>
        </authorList>
    </citation>
    <scope>NUCLEOTIDE SEQUENCE</scope>
</reference>
<feature type="domain" description="COR" evidence="2">
    <location>
        <begin position="59"/>
        <end position="210"/>
    </location>
</feature>
<dbReference type="AlphaFoldDB" id="A0A8B6D5X7"/>
<proteinExistence type="predicted"/>
<protein>
    <recommendedName>
        <fullName evidence="2">COR domain-containing protein</fullName>
    </recommendedName>
</protein>
<dbReference type="Proteomes" id="UP000596742">
    <property type="component" value="Unassembled WGS sequence"/>
</dbReference>
<evidence type="ECO:0000259" key="2">
    <source>
        <dbReference type="Pfam" id="PF16095"/>
    </source>
</evidence>
<sequence length="551" mass="64364">MNNLKTEIKEAVENKETMKHVLNYYLVSNKYDADTEFEQIRKQLLITAQKTTSWNETRPVRWIYLEKTLLEEINIGEFVLSKAKILEIAANTNQPISDPDEVEAFLGYYHRIGTYAYFKDLPDCVVMLPQWLANAFRCIVFADIFQDDVSIITEWNQFRTTGRLSENCLDRLFSCQSVEIKEHRDQILALMEKFDIIVRPKIKLESNEIVQESHYFVPCMTRTEDFAKVIGLFKCESKSSWLCLELEFLPPPLTTSLLIAYSRELAVASVVDSTGDNGPVFYSNFALFYLKDAEDEMLLIAAHKNIIQMQVWKRGHIKRSYSSLRQKINECIHRLGRFFQMKLCYKTKLKCSALSLTDCSGMEDIDKFKEETQYFCKIHSGFRCTNEMSSDWIETTLKQTLTKEQINASRMSMITRDVLTDALYDRLAMDSTPFRSRTECDIPYLYAELRRQNRHMPTKGSWGGSLTDIKDKHKKIGDDIERIRLIQSEILHLSPFAINSSRYTDLCRLVRDVAKRMELNNNKNTDYTNDVKDILQQGVSHKQFEEQEKRN</sequence>
<dbReference type="EMBL" id="UYJE01002879">
    <property type="protein sequence ID" value="VDI14565.1"/>
    <property type="molecule type" value="Genomic_DNA"/>
</dbReference>
<name>A0A8B6D5X7_MYTGA</name>
<accession>A0A8B6D5X7</accession>
<evidence type="ECO:0000313" key="3">
    <source>
        <dbReference type="EMBL" id="VDI14565.1"/>
    </source>
</evidence>
<keyword evidence="1" id="KW-0677">Repeat</keyword>
<comment type="caution">
    <text evidence="3">The sequence shown here is derived from an EMBL/GenBank/DDBJ whole genome shotgun (WGS) entry which is preliminary data.</text>
</comment>
<gene>
    <name evidence="3" type="ORF">MGAL_10B065897</name>
</gene>
<organism evidence="3 4">
    <name type="scientific">Mytilus galloprovincialis</name>
    <name type="common">Mediterranean mussel</name>
    <dbReference type="NCBI Taxonomy" id="29158"/>
    <lineage>
        <taxon>Eukaryota</taxon>
        <taxon>Metazoa</taxon>
        <taxon>Spiralia</taxon>
        <taxon>Lophotrochozoa</taxon>
        <taxon>Mollusca</taxon>
        <taxon>Bivalvia</taxon>
        <taxon>Autobranchia</taxon>
        <taxon>Pteriomorphia</taxon>
        <taxon>Mytilida</taxon>
        <taxon>Mytiloidea</taxon>
        <taxon>Mytilidae</taxon>
        <taxon>Mytilinae</taxon>
        <taxon>Mytilus</taxon>
    </lineage>
</organism>
<evidence type="ECO:0000256" key="1">
    <source>
        <dbReference type="ARBA" id="ARBA00022737"/>
    </source>
</evidence>
<dbReference type="InterPro" id="IPR032171">
    <property type="entry name" value="COR-A"/>
</dbReference>